<accession>A0A0C2NBF9</accession>
<reference evidence="2 3" key="1">
    <citation type="journal article" date="2014" name="Genome Biol. Evol.">
        <title>The genome of the myxosporean Thelohanellus kitauei shows adaptations to nutrient acquisition within its fish host.</title>
        <authorList>
            <person name="Yang Y."/>
            <person name="Xiong J."/>
            <person name="Zhou Z."/>
            <person name="Huo F."/>
            <person name="Miao W."/>
            <person name="Ran C."/>
            <person name="Liu Y."/>
            <person name="Zhang J."/>
            <person name="Feng J."/>
            <person name="Wang M."/>
            <person name="Wang M."/>
            <person name="Wang L."/>
            <person name="Yao B."/>
        </authorList>
    </citation>
    <scope>NUCLEOTIDE SEQUENCE [LARGE SCALE GENOMIC DNA]</scope>
    <source>
        <strain evidence="2">Wuqing</strain>
    </source>
</reference>
<evidence type="ECO:0000313" key="3">
    <source>
        <dbReference type="Proteomes" id="UP000031668"/>
    </source>
</evidence>
<evidence type="ECO:0000256" key="1">
    <source>
        <dbReference type="SAM" id="MobiDB-lite"/>
    </source>
</evidence>
<sequence>MKNEKHSRAKRSSKSLSTTKRIQDKILEKEPESLLYLNFNEKRNISNLNNNYFNDNASTIAIEIFNISKDTNTNGNCTFPNGASLLEFEIKCQRCRRLAIFSEVSEELYLKA</sequence>
<organism evidence="2 3">
    <name type="scientific">Thelohanellus kitauei</name>
    <name type="common">Myxosporean</name>
    <dbReference type="NCBI Taxonomy" id="669202"/>
    <lineage>
        <taxon>Eukaryota</taxon>
        <taxon>Metazoa</taxon>
        <taxon>Cnidaria</taxon>
        <taxon>Myxozoa</taxon>
        <taxon>Myxosporea</taxon>
        <taxon>Bivalvulida</taxon>
        <taxon>Platysporina</taxon>
        <taxon>Myxobolidae</taxon>
        <taxon>Thelohanellus</taxon>
    </lineage>
</organism>
<keyword evidence="3" id="KW-1185">Reference proteome</keyword>
<protein>
    <submittedName>
        <fullName evidence="2">Uncharacterized protein</fullName>
    </submittedName>
</protein>
<gene>
    <name evidence="2" type="ORF">RF11_08788</name>
</gene>
<proteinExistence type="predicted"/>
<comment type="caution">
    <text evidence="2">The sequence shown here is derived from an EMBL/GenBank/DDBJ whole genome shotgun (WGS) entry which is preliminary data.</text>
</comment>
<name>A0A0C2NBF9_THEKT</name>
<dbReference type="Proteomes" id="UP000031668">
    <property type="component" value="Unassembled WGS sequence"/>
</dbReference>
<dbReference type="AlphaFoldDB" id="A0A0C2NBF9"/>
<dbReference type="EMBL" id="JWZT01001813">
    <property type="protein sequence ID" value="KII71292.1"/>
    <property type="molecule type" value="Genomic_DNA"/>
</dbReference>
<feature type="region of interest" description="Disordered" evidence="1">
    <location>
        <begin position="1"/>
        <end position="23"/>
    </location>
</feature>
<evidence type="ECO:0000313" key="2">
    <source>
        <dbReference type="EMBL" id="KII71292.1"/>
    </source>
</evidence>